<sequence length="92" mass="10180">MLLVKNKSSNLTAVSCTNAPKRGARVSILDWCVYVAIKHNCNALSSTRSPEISLRRGRDPKTQSPVVLRWGVFLGPLVCRNVTSSTIFYCLL</sequence>
<accession>Q9J2I2</accession>
<name>Q9J2I2_9GAMA</name>
<reference evidence="1 2" key="1">
    <citation type="journal article" date="2000" name="J. Virol.">
        <title>The primary sequence of rhesus monkey rhadinovirus isolate 26-95: sequence similarities to Kaposi's sarcoma-associated herpesvirus and rhesus monkey rhadinovirus isolate 17577.</title>
        <authorList>
            <person name="Alexander L."/>
            <person name="Denekamp L."/>
            <person name="Knapp A."/>
            <person name="Auerbach M.R."/>
            <person name="Damania B."/>
            <person name="Desrosiers R.C."/>
        </authorList>
    </citation>
    <scope>NUCLEOTIDE SEQUENCE [LARGE SCALE GENOMIC DNA]</scope>
    <source>
        <strain evidence="1">Macaca mulatta rhadinovirus isolate 26-95</strain>
    </source>
</reference>
<dbReference type="Proteomes" id="UP000162467">
    <property type="component" value="Genome"/>
</dbReference>
<organism evidence="1 2">
    <name type="scientific">Rhesus monkey rhadinovirus H26-95</name>
    <dbReference type="NCBI Taxonomy" id="69256"/>
    <lineage>
        <taxon>Viruses</taxon>
        <taxon>Duplodnaviria</taxon>
        <taxon>Heunggongvirae</taxon>
        <taxon>Peploviricota</taxon>
        <taxon>Herviviricetes</taxon>
        <taxon>Herpesvirales</taxon>
        <taxon>Orthoherpesviridae</taxon>
        <taxon>Gammaherpesvirinae</taxon>
        <taxon>Rhadinovirus</taxon>
        <taxon>Rhadinovirus macacinegamma5</taxon>
        <taxon>Macacine gammaherpesvirus 5</taxon>
    </lineage>
</organism>
<protein>
    <submittedName>
        <fullName evidence="1">ORFRU10-L</fullName>
    </submittedName>
</protein>
<proteinExistence type="predicted"/>
<dbReference type="EMBL" id="AF210726">
    <property type="protein sequence ID" value="AAF60059.1"/>
    <property type="molecule type" value="Genomic_DNA"/>
</dbReference>
<evidence type="ECO:0000313" key="1">
    <source>
        <dbReference type="EMBL" id="AAF60059.1"/>
    </source>
</evidence>
<gene>
    <name evidence="1" type="primary">ORFRU10-L</name>
</gene>
<evidence type="ECO:0000313" key="2">
    <source>
        <dbReference type="Proteomes" id="UP000162467"/>
    </source>
</evidence>